<dbReference type="EMBL" id="SCEB01001022">
    <property type="protein sequence ID" value="RXM97589.1"/>
    <property type="molecule type" value="Genomic_DNA"/>
</dbReference>
<dbReference type="AlphaFoldDB" id="A0A662YM51"/>
<organism evidence="2 3">
    <name type="scientific">Acipenser ruthenus</name>
    <name type="common">Sterlet sturgeon</name>
    <dbReference type="NCBI Taxonomy" id="7906"/>
    <lineage>
        <taxon>Eukaryota</taxon>
        <taxon>Metazoa</taxon>
        <taxon>Chordata</taxon>
        <taxon>Craniata</taxon>
        <taxon>Vertebrata</taxon>
        <taxon>Euteleostomi</taxon>
        <taxon>Actinopterygii</taxon>
        <taxon>Chondrostei</taxon>
        <taxon>Acipenseriformes</taxon>
        <taxon>Acipenseridae</taxon>
        <taxon>Acipenser</taxon>
    </lineage>
</organism>
<accession>A0A662YM51</accession>
<protein>
    <submittedName>
        <fullName evidence="2">Uncharacterized protein</fullName>
    </submittedName>
</protein>
<reference evidence="2 3" key="1">
    <citation type="submission" date="2019-01" db="EMBL/GenBank/DDBJ databases">
        <title>Draft Genome and Complete Hox-Cluster Characterization of the Sterlet Sturgeon (Acipenser ruthenus).</title>
        <authorList>
            <person name="Wei Q."/>
        </authorList>
    </citation>
    <scope>NUCLEOTIDE SEQUENCE [LARGE SCALE GENOMIC DNA]</scope>
    <source>
        <strain evidence="2">WHYD16114868_AA</strain>
        <tissue evidence="2">Blood</tissue>
    </source>
</reference>
<evidence type="ECO:0000313" key="2">
    <source>
        <dbReference type="EMBL" id="RXM97589.1"/>
    </source>
</evidence>
<evidence type="ECO:0000313" key="3">
    <source>
        <dbReference type="Proteomes" id="UP000289886"/>
    </source>
</evidence>
<comment type="caution">
    <text evidence="2">The sequence shown here is derived from an EMBL/GenBank/DDBJ whole genome shotgun (WGS) entry which is preliminary data.</text>
</comment>
<feature type="compositionally biased region" description="Basic residues" evidence="1">
    <location>
        <begin position="43"/>
        <end position="56"/>
    </location>
</feature>
<dbReference type="Proteomes" id="UP000289886">
    <property type="component" value="Unassembled WGS sequence"/>
</dbReference>
<name>A0A662YM51_ACIRT</name>
<keyword evidence="3" id="KW-1185">Reference proteome</keyword>
<proteinExistence type="predicted"/>
<evidence type="ECO:0000256" key="1">
    <source>
        <dbReference type="SAM" id="MobiDB-lite"/>
    </source>
</evidence>
<sequence length="96" mass="10919">MNQGMDICLTCLKGEEWCFAVGEVGHISPDQPPPWQEVELPVPRRKKGRSGHRWKKGKEPVQAPAPMRGILDWLMDPKHVMLVNRHGKPIDAIPYT</sequence>
<gene>
    <name evidence="2" type="ORF">EOD39_14232</name>
</gene>
<feature type="region of interest" description="Disordered" evidence="1">
    <location>
        <begin position="30"/>
        <end position="61"/>
    </location>
</feature>